<dbReference type="PROSITE" id="PS50937">
    <property type="entry name" value="HTH_MERR_2"/>
    <property type="match status" value="1"/>
</dbReference>
<dbReference type="STRING" id="1210086.GCA_001613105_07395"/>
<dbReference type="InterPro" id="IPR009061">
    <property type="entry name" value="DNA-bd_dom_put_sf"/>
</dbReference>
<dbReference type="GO" id="GO:0003677">
    <property type="term" value="F:DNA binding"/>
    <property type="evidence" value="ECO:0007669"/>
    <property type="project" value="InterPro"/>
</dbReference>
<accession>A0A370HLY6</accession>
<dbReference type="EMBL" id="QQBC01000018">
    <property type="protein sequence ID" value="RDI59616.1"/>
    <property type="molecule type" value="Genomic_DNA"/>
</dbReference>
<comment type="caution">
    <text evidence="2">The sequence shown here is derived from an EMBL/GenBank/DDBJ whole genome shotgun (WGS) entry which is preliminary data.</text>
</comment>
<dbReference type="Proteomes" id="UP000254869">
    <property type="component" value="Unassembled WGS sequence"/>
</dbReference>
<reference evidence="2 3" key="1">
    <citation type="submission" date="2018-07" db="EMBL/GenBank/DDBJ databases">
        <title>Genomic Encyclopedia of Type Strains, Phase IV (KMG-IV): sequencing the most valuable type-strain genomes for metagenomic binning, comparative biology and taxonomic classification.</title>
        <authorList>
            <person name="Goeker M."/>
        </authorList>
    </citation>
    <scope>NUCLEOTIDE SEQUENCE [LARGE SCALE GENOMIC DNA]</scope>
    <source>
        <strain evidence="2 3">DSM 44290</strain>
    </source>
</reference>
<keyword evidence="3" id="KW-1185">Reference proteome</keyword>
<protein>
    <submittedName>
        <fullName evidence="2">Helix-turn-helix protein</fullName>
    </submittedName>
</protein>
<evidence type="ECO:0000259" key="1">
    <source>
        <dbReference type="PROSITE" id="PS50937"/>
    </source>
</evidence>
<organism evidence="2 3">
    <name type="scientific">Nocardia pseudobrasiliensis</name>
    <dbReference type="NCBI Taxonomy" id="45979"/>
    <lineage>
        <taxon>Bacteria</taxon>
        <taxon>Bacillati</taxon>
        <taxon>Actinomycetota</taxon>
        <taxon>Actinomycetes</taxon>
        <taxon>Mycobacteriales</taxon>
        <taxon>Nocardiaceae</taxon>
        <taxon>Nocardia</taxon>
    </lineage>
</organism>
<dbReference type="Pfam" id="PF12728">
    <property type="entry name" value="HTH_17"/>
    <property type="match status" value="1"/>
</dbReference>
<gene>
    <name evidence="2" type="ORF">DFR76_1186</name>
</gene>
<dbReference type="SUPFAM" id="SSF46955">
    <property type="entry name" value="Putative DNA-binding domain"/>
    <property type="match status" value="1"/>
</dbReference>
<name>A0A370HLY6_9NOCA</name>
<dbReference type="Gene3D" id="1.10.1660.10">
    <property type="match status" value="1"/>
</dbReference>
<evidence type="ECO:0000313" key="3">
    <source>
        <dbReference type="Proteomes" id="UP000254869"/>
    </source>
</evidence>
<dbReference type="AlphaFoldDB" id="A0A370HLY6"/>
<dbReference type="InterPro" id="IPR041657">
    <property type="entry name" value="HTH_17"/>
</dbReference>
<feature type="domain" description="HTH merR-type" evidence="1">
    <location>
        <begin position="15"/>
        <end position="35"/>
    </location>
</feature>
<sequence length="74" mass="8412">MSQPQSSSQLLDQRMYTTGEVAKILGVNPSTLRRWRRADPVQGPGFIRLSDRVALYPHSDLEAFLHTRHVVPEP</sequence>
<proteinExistence type="predicted"/>
<dbReference type="GO" id="GO:0006355">
    <property type="term" value="P:regulation of DNA-templated transcription"/>
    <property type="evidence" value="ECO:0007669"/>
    <property type="project" value="InterPro"/>
</dbReference>
<evidence type="ECO:0000313" key="2">
    <source>
        <dbReference type="EMBL" id="RDI59616.1"/>
    </source>
</evidence>
<dbReference type="InterPro" id="IPR000551">
    <property type="entry name" value="MerR-type_HTH_dom"/>
</dbReference>